<comment type="similarity">
    <text evidence="2 14">Belongs to the thiolase-like superfamily. FabH family.</text>
</comment>
<feature type="region of interest" description="ACP-binding" evidence="14">
    <location>
        <begin position="254"/>
        <end position="258"/>
    </location>
</feature>
<feature type="domain" description="Beta-ketoacyl-[acyl-carrier-protein] synthase III N-terminal" evidence="16">
    <location>
        <begin position="107"/>
        <end position="185"/>
    </location>
</feature>
<name>A0A1D8GCV5_9FIRM</name>
<evidence type="ECO:0000256" key="14">
    <source>
        <dbReference type="HAMAP-Rule" id="MF_01815"/>
    </source>
</evidence>
<dbReference type="HAMAP" id="MF_01815">
    <property type="entry name" value="FabH"/>
    <property type="match status" value="1"/>
</dbReference>
<dbReference type="GO" id="GO:0004315">
    <property type="term" value="F:3-oxoacyl-[acyl-carrier-protein] synthase activity"/>
    <property type="evidence" value="ECO:0007669"/>
    <property type="project" value="InterPro"/>
</dbReference>
<dbReference type="InterPro" id="IPR013747">
    <property type="entry name" value="ACP_syn_III_C"/>
</dbReference>
<keyword evidence="4 14" id="KW-0444">Lipid biosynthesis</keyword>
<comment type="subcellular location">
    <subcellularLocation>
        <location evidence="14">Cytoplasm</location>
    </subcellularLocation>
</comment>
<dbReference type="GO" id="GO:0005737">
    <property type="term" value="C:cytoplasm"/>
    <property type="evidence" value="ECO:0007669"/>
    <property type="project" value="UniProtKB-SubCell"/>
</dbReference>
<evidence type="ECO:0000256" key="5">
    <source>
        <dbReference type="ARBA" id="ARBA00022679"/>
    </source>
</evidence>
<dbReference type="PANTHER" id="PTHR34069:SF2">
    <property type="entry name" value="BETA-KETOACYL-[ACYL-CARRIER-PROTEIN] SYNTHASE III"/>
    <property type="match status" value="1"/>
</dbReference>
<comment type="pathway">
    <text evidence="1 14">Lipid metabolism; fatty acid biosynthesis.</text>
</comment>
<evidence type="ECO:0000259" key="16">
    <source>
        <dbReference type="Pfam" id="PF08545"/>
    </source>
</evidence>
<dbReference type="GO" id="GO:0033818">
    <property type="term" value="F:beta-ketoacyl-acyl-carrier-protein synthase III activity"/>
    <property type="evidence" value="ECO:0007669"/>
    <property type="project" value="UniProtKB-UniRule"/>
</dbReference>
<proteinExistence type="inferred from homology"/>
<comment type="catalytic activity">
    <reaction evidence="10">
        <text>malonyl-[ACP] + acetyl-CoA + H(+) = 3-oxobutanoyl-[ACP] + CO2 + CoA</text>
        <dbReference type="Rhea" id="RHEA:12080"/>
        <dbReference type="Rhea" id="RHEA-COMP:9623"/>
        <dbReference type="Rhea" id="RHEA-COMP:9625"/>
        <dbReference type="ChEBI" id="CHEBI:15378"/>
        <dbReference type="ChEBI" id="CHEBI:16526"/>
        <dbReference type="ChEBI" id="CHEBI:57287"/>
        <dbReference type="ChEBI" id="CHEBI:57288"/>
        <dbReference type="ChEBI" id="CHEBI:78449"/>
        <dbReference type="ChEBI" id="CHEBI:78450"/>
        <dbReference type="EC" id="2.3.1.180"/>
    </reaction>
    <physiologicalReaction direction="left-to-right" evidence="10">
        <dbReference type="Rhea" id="RHEA:12081"/>
    </physiologicalReaction>
</comment>
<dbReference type="SUPFAM" id="SSF53901">
    <property type="entry name" value="Thiolase-like"/>
    <property type="match status" value="1"/>
</dbReference>
<dbReference type="RefSeq" id="WP_069974310.1">
    <property type="nucleotide sequence ID" value="NZ_CP017269.1"/>
</dbReference>
<dbReference type="NCBIfam" id="NF006829">
    <property type="entry name" value="PRK09352.1"/>
    <property type="match status" value="1"/>
</dbReference>
<evidence type="ECO:0000256" key="7">
    <source>
        <dbReference type="ARBA" id="ARBA00023098"/>
    </source>
</evidence>
<comment type="catalytic activity">
    <reaction evidence="12">
        <text>2-methylpropanoyl-CoA + malonyl-[ACP] + H(+) = 4-methyl-3-oxopentanoyl-[ACP] + CO2 + CoA</text>
        <dbReference type="Rhea" id="RHEA:42268"/>
        <dbReference type="Rhea" id="RHEA-COMP:9623"/>
        <dbReference type="Rhea" id="RHEA-COMP:9940"/>
        <dbReference type="ChEBI" id="CHEBI:15378"/>
        <dbReference type="ChEBI" id="CHEBI:16526"/>
        <dbReference type="ChEBI" id="CHEBI:57287"/>
        <dbReference type="ChEBI" id="CHEBI:57338"/>
        <dbReference type="ChEBI" id="CHEBI:78449"/>
        <dbReference type="ChEBI" id="CHEBI:78820"/>
        <dbReference type="EC" id="2.3.1.300"/>
    </reaction>
    <physiologicalReaction direction="left-to-right" evidence="12">
        <dbReference type="Rhea" id="RHEA:42269"/>
    </physiologicalReaction>
</comment>
<dbReference type="STRING" id="1424294.Gferi_03585"/>
<keyword evidence="7 14" id="KW-0443">Lipid metabolism</keyword>
<evidence type="ECO:0000259" key="15">
    <source>
        <dbReference type="Pfam" id="PF08541"/>
    </source>
</evidence>
<evidence type="ECO:0000256" key="6">
    <source>
        <dbReference type="ARBA" id="ARBA00022832"/>
    </source>
</evidence>
<evidence type="ECO:0000256" key="1">
    <source>
        <dbReference type="ARBA" id="ARBA00005194"/>
    </source>
</evidence>
<organism evidence="17 18">
    <name type="scientific">Geosporobacter ferrireducens</name>
    <dbReference type="NCBI Taxonomy" id="1424294"/>
    <lineage>
        <taxon>Bacteria</taxon>
        <taxon>Bacillati</taxon>
        <taxon>Bacillota</taxon>
        <taxon>Clostridia</taxon>
        <taxon>Peptostreptococcales</taxon>
        <taxon>Thermotaleaceae</taxon>
        <taxon>Geosporobacter</taxon>
    </lineage>
</organism>
<accession>A0A1D8GCV5</accession>
<keyword evidence="5 14" id="KW-0808">Transferase</keyword>
<dbReference type="PANTHER" id="PTHR34069">
    <property type="entry name" value="3-OXOACYL-[ACYL-CARRIER-PROTEIN] SYNTHASE 3"/>
    <property type="match status" value="1"/>
</dbReference>
<dbReference type="GO" id="GO:0044550">
    <property type="term" value="P:secondary metabolite biosynthetic process"/>
    <property type="evidence" value="ECO:0007669"/>
    <property type="project" value="TreeGrafter"/>
</dbReference>
<dbReference type="NCBIfam" id="TIGR00747">
    <property type="entry name" value="fabH"/>
    <property type="match status" value="1"/>
</dbReference>
<evidence type="ECO:0000256" key="12">
    <source>
        <dbReference type="ARBA" id="ARBA00052467"/>
    </source>
</evidence>
<evidence type="ECO:0000256" key="2">
    <source>
        <dbReference type="ARBA" id="ARBA00008642"/>
    </source>
</evidence>
<comment type="domain">
    <text evidence="14">The last Arg residue of the ACP-binding site is essential for the weak association between ACP/AcpP and FabH.</text>
</comment>
<evidence type="ECO:0000256" key="9">
    <source>
        <dbReference type="ARBA" id="ARBA00023315"/>
    </source>
</evidence>
<gene>
    <name evidence="14" type="primary">fabH</name>
    <name evidence="17" type="ORF">Gferi_03585</name>
</gene>
<keyword evidence="8 14" id="KW-0275">Fatty acid biosynthesis</keyword>
<feature type="active site" evidence="14">
    <location>
        <position position="283"/>
    </location>
</feature>
<dbReference type="InterPro" id="IPR016039">
    <property type="entry name" value="Thiolase-like"/>
</dbReference>
<evidence type="ECO:0000256" key="11">
    <source>
        <dbReference type="ARBA" id="ARBA00052407"/>
    </source>
</evidence>
<dbReference type="CDD" id="cd00830">
    <property type="entry name" value="KAS_III"/>
    <property type="match status" value="1"/>
</dbReference>
<comment type="function">
    <text evidence="14">Catalyzes the condensation reaction of fatty acid synthesis by the addition to an acyl acceptor of two carbons from malonyl-ACP. Catalyzes the first condensation reaction which initiates fatty acid synthesis and may therefore play a role in governing the total rate of fatty acid production. Possesses both acetoacetyl-ACP synthase and acetyl transacylase activities. Its substrate specificity determines the biosynthesis of branched-chain and/or straight-chain of fatty acids.</text>
</comment>
<protein>
    <recommendedName>
        <fullName evidence="14">Beta-ketoacyl-[acyl-carrier-protein] synthase III</fullName>
        <shortName evidence="14">Beta-ketoacyl-ACP synthase III</shortName>
        <shortName evidence="14">KAS III</shortName>
        <ecNumber evidence="14">2.3.1.180</ecNumber>
    </recommendedName>
    <alternativeName>
        <fullName evidence="14">3-oxoacyl-[acyl-carrier-protein] synthase 3</fullName>
    </alternativeName>
    <alternativeName>
        <fullName evidence="14">3-oxoacyl-[acyl-carrier-protein] synthase III</fullName>
    </alternativeName>
</protein>
<dbReference type="KEGG" id="gfe:Gferi_03585"/>
<keyword evidence="18" id="KW-1185">Reference proteome</keyword>
<keyword evidence="14" id="KW-0511">Multifunctional enzyme</keyword>
<evidence type="ECO:0000313" key="18">
    <source>
        <dbReference type="Proteomes" id="UP000095743"/>
    </source>
</evidence>
<comment type="catalytic activity">
    <reaction evidence="13">
        <text>3-methylbutanoyl-CoA + malonyl-[ACP] + H(+) = 5-methyl-3-oxohexanoyl-[ACP] + CO2 + CoA</text>
        <dbReference type="Rhea" id="RHEA:42272"/>
        <dbReference type="Rhea" id="RHEA-COMP:9623"/>
        <dbReference type="Rhea" id="RHEA-COMP:9941"/>
        <dbReference type="ChEBI" id="CHEBI:15378"/>
        <dbReference type="ChEBI" id="CHEBI:16526"/>
        <dbReference type="ChEBI" id="CHEBI:57287"/>
        <dbReference type="ChEBI" id="CHEBI:57345"/>
        <dbReference type="ChEBI" id="CHEBI:78449"/>
        <dbReference type="ChEBI" id="CHEBI:78822"/>
        <dbReference type="EC" id="2.3.1.300"/>
    </reaction>
    <physiologicalReaction direction="left-to-right" evidence="13">
        <dbReference type="Rhea" id="RHEA:42273"/>
    </physiologicalReaction>
</comment>
<dbReference type="GO" id="GO:0006633">
    <property type="term" value="P:fatty acid biosynthetic process"/>
    <property type="evidence" value="ECO:0007669"/>
    <property type="project" value="UniProtKB-UniRule"/>
</dbReference>
<keyword evidence="3 14" id="KW-0963">Cytoplasm</keyword>
<evidence type="ECO:0000313" key="17">
    <source>
        <dbReference type="EMBL" id="AOT68739.1"/>
    </source>
</evidence>
<feature type="active site" evidence="14">
    <location>
        <position position="113"/>
    </location>
</feature>
<dbReference type="InterPro" id="IPR013751">
    <property type="entry name" value="ACP_syn_III_N"/>
</dbReference>
<dbReference type="Gene3D" id="3.40.47.10">
    <property type="match status" value="1"/>
</dbReference>
<evidence type="ECO:0000256" key="10">
    <source>
        <dbReference type="ARBA" id="ARBA00051096"/>
    </source>
</evidence>
<reference evidence="17 18" key="1">
    <citation type="submission" date="2016-09" db="EMBL/GenBank/DDBJ databases">
        <title>Genomic analysis reveals versatility of anaerobic energy metabolism of Geosporobacter ferrireducens IRF9 of phylum Firmicutes.</title>
        <authorList>
            <person name="Kim S.-J."/>
        </authorList>
    </citation>
    <scope>NUCLEOTIDE SEQUENCE [LARGE SCALE GENOMIC DNA]</scope>
    <source>
        <strain evidence="17 18">IRF9</strain>
    </source>
</reference>
<dbReference type="Proteomes" id="UP000095743">
    <property type="component" value="Chromosome"/>
</dbReference>
<dbReference type="EC" id="2.3.1.180" evidence="14"/>
<dbReference type="OrthoDB" id="9815506at2"/>
<evidence type="ECO:0000256" key="13">
    <source>
        <dbReference type="ARBA" id="ARBA00052985"/>
    </source>
</evidence>
<comment type="subunit">
    <text evidence="14">Homodimer.</text>
</comment>
<dbReference type="FunFam" id="3.40.47.10:FF:000004">
    <property type="entry name" value="3-oxoacyl-[acyl-carrier-protein] synthase 3"/>
    <property type="match status" value="1"/>
</dbReference>
<dbReference type="UniPathway" id="UPA00094"/>
<feature type="active site" evidence="14">
    <location>
        <position position="253"/>
    </location>
</feature>
<keyword evidence="9 14" id="KW-0012">Acyltransferase</keyword>
<dbReference type="EMBL" id="CP017269">
    <property type="protein sequence ID" value="AOT68739.1"/>
    <property type="molecule type" value="Genomic_DNA"/>
</dbReference>
<dbReference type="Pfam" id="PF08541">
    <property type="entry name" value="ACP_syn_III_C"/>
    <property type="match status" value="1"/>
</dbReference>
<evidence type="ECO:0000256" key="4">
    <source>
        <dbReference type="ARBA" id="ARBA00022516"/>
    </source>
</evidence>
<feature type="domain" description="Beta-ketoacyl-[acyl-carrier-protein] synthase III C-terminal" evidence="15">
    <location>
        <begin position="238"/>
        <end position="326"/>
    </location>
</feature>
<dbReference type="Pfam" id="PF08545">
    <property type="entry name" value="ACP_syn_III"/>
    <property type="match status" value="1"/>
</dbReference>
<sequence>MRSVGILGYGYYLPDLVLTNHELAGRFGKTENWIEERTGIKERRITEFNVATSDLAVKAALSALDRANLSPGDIDLIIVATTTPDMIFPSTACLIQHGIGACNAAAFDVSAACTGFMYGLDIAVNYVSSGQYNNILLVGADTYSRITNYDDLNTSILFGDGAGAVIVGEVPEGFGTLGSIMGADGSGADLLKIPAGGSRLPLTHDLLDGRLNTIAMNGREVFQFAVRIFEKMIKQVVDKTGVGLEDISLIIPHQANKRILLSVSERLKMPPEKMYCNIEYYGNMSSASIPVALSEACNNGKVKKGDILLLTGFGAGLTWGASLMKWYD</sequence>
<evidence type="ECO:0000256" key="3">
    <source>
        <dbReference type="ARBA" id="ARBA00022490"/>
    </source>
</evidence>
<dbReference type="InterPro" id="IPR004655">
    <property type="entry name" value="FabH"/>
</dbReference>
<keyword evidence="6 14" id="KW-0276">Fatty acid metabolism</keyword>
<evidence type="ECO:0000256" key="8">
    <source>
        <dbReference type="ARBA" id="ARBA00023160"/>
    </source>
</evidence>
<comment type="catalytic activity">
    <reaction evidence="11">
        <text>(2S)-2-methylbutanoyl-CoA + malonyl-[ACP] + H(+) = (4S)-4-methyl-3-oxohexanoyl-[ACP] + CO2 + CoA</text>
        <dbReference type="Rhea" id="RHEA:42276"/>
        <dbReference type="Rhea" id="RHEA-COMP:9623"/>
        <dbReference type="Rhea" id="RHEA-COMP:17148"/>
        <dbReference type="ChEBI" id="CHEBI:15378"/>
        <dbReference type="ChEBI" id="CHEBI:16526"/>
        <dbReference type="ChEBI" id="CHEBI:57287"/>
        <dbReference type="ChEBI" id="CHEBI:78449"/>
        <dbReference type="ChEBI" id="CHEBI:88166"/>
        <dbReference type="ChEBI" id="CHEBI:167462"/>
        <dbReference type="EC" id="2.3.1.300"/>
    </reaction>
    <physiologicalReaction direction="left-to-right" evidence="11">
        <dbReference type="Rhea" id="RHEA:42277"/>
    </physiologicalReaction>
</comment>
<dbReference type="AlphaFoldDB" id="A0A1D8GCV5"/>